<evidence type="ECO:0008006" key="9">
    <source>
        <dbReference type="Google" id="ProtNLM"/>
    </source>
</evidence>
<dbReference type="InterPro" id="IPR014717">
    <property type="entry name" value="Transl_elong_EF1B/ribsomal_bS6"/>
</dbReference>
<name>A0A7R9MEG6_9ACAR</name>
<keyword evidence="4" id="KW-0812">Transmembrane</keyword>
<evidence type="ECO:0000256" key="2">
    <source>
        <dbReference type="ARBA" id="ARBA00022768"/>
    </source>
</evidence>
<dbReference type="SUPFAM" id="SSF54984">
    <property type="entry name" value="eEF-1beta-like"/>
    <property type="match status" value="1"/>
</dbReference>
<evidence type="ECO:0000256" key="4">
    <source>
        <dbReference type="SAM" id="Phobius"/>
    </source>
</evidence>
<dbReference type="Gene3D" id="1.20.1050.130">
    <property type="match status" value="1"/>
</dbReference>
<accession>A0A7R9MEG6</accession>
<evidence type="ECO:0000313" key="7">
    <source>
        <dbReference type="EMBL" id="CAD7658710.1"/>
    </source>
</evidence>
<dbReference type="InterPro" id="IPR014038">
    <property type="entry name" value="EF1B_bsu/dsu_GNE"/>
</dbReference>
<feature type="domain" description="Elongation factor 1 beta central acidic region eukaryote" evidence="6">
    <location>
        <begin position="119"/>
        <end position="146"/>
    </location>
</feature>
<evidence type="ECO:0000256" key="3">
    <source>
        <dbReference type="ARBA" id="ARBA00022917"/>
    </source>
</evidence>
<dbReference type="PANTHER" id="PTHR11595">
    <property type="entry name" value="EF-HAND AND COILED-COIL DOMAIN-CONTAINING FAMILY MEMBER"/>
    <property type="match status" value="1"/>
</dbReference>
<dbReference type="Pfam" id="PF00736">
    <property type="entry name" value="EF1_GNE"/>
    <property type="match status" value="1"/>
</dbReference>
<evidence type="ECO:0000256" key="1">
    <source>
        <dbReference type="ARBA" id="ARBA00007411"/>
    </source>
</evidence>
<dbReference type="GO" id="GO:0005853">
    <property type="term" value="C:eukaryotic translation elongation factor 1 complex"/>
    <property type="evidence" value="ECO:0007669"/>
    <property type="project" value="InterPro"/>
</dbReference>
<dbReference type="Pfam" id="PF10587">
    <property type="entry name" value="EF-1_beta_acid"/>
    <property type="match status" value="1"/>
</dbReference>
<evidence type="ECO:0000259" key="6">
    <source>
        <dbReference type="SMART" id="SM01182"/>
    </source>
</evidence>
<keyword evidence="2" id="KW-0251">Elongation factor</keyword>
<feature type="transmembrane region" description="Helical" evidence="4">
    <location>
        <begin position="71"/>
        <end position="91"/>
    </location>
</feature>
<sequence length="216" mass="23798">MSKLSIGDLKSDAGLTKLNQHLESRSYIEGYTASQSDVVIVDALSSVDKKYPHLSRWYTHIKSYAPNERKAYVFITTVTAIGLIINVFAGVKKSLADFGITSGGGTAAKAEDNDDDFELFGSDDEVVDEEAEKAKAERVQAYHEKKSKKAAVIAKSNVILDVKPWDDETDMKAMEAKVRTIAMDGLIWGVSKLVPLAYGIFKLQIVCVVEDEKEND</sequence>
<dbReference type="OrthoDB" id="331763at2759"/>
<proteinExistence type="inferred from homology"/>
<protein>
    <recommendedName>
        <fullName evidence="9">Elongation factor 1-beta</fullName>
    </recommendedName>
</protein>
<dbReference type="GO" id="GO:0005085">
    <property type="term" value="F:guanyl-nucleotide exchange factor activity"/>
    <property type="evidence" value="ECO:0007669"/>
    <property type="project" value="TreeGrafter"/>
</dbReference>
<dbReference type="EMBL" id="CAJPVJ010015655">
    <property type="protein sequence ID" value="CAG2175896.1"/>
    <property type="molecule type" value="Genomic_DNA"/>
</dbReference>
<organism evidence="7">
    <name type="scientific">Oppiella nova</name>
    <dbReference type="NCBI Taxonomy" id="334625"/>
    <lineage>
        <taxon>Eukaryota</taxon>
        <taxon>Metazoa</taxon>
        <taxon>Ecdysozoa</taxon>
        <taxon>Arthropoda</taxon>
        <taxon>Chelicerata</taxon>
        <taxon>Arachnida</taxon>
        <taxon>Acari</taxon>
        <taxon>Acariformes</taxon>
        <taxon>Sarcoptiformes</taxon>
        <taxon>Oribatida</taxon>
        <taxon>Brachypylina</taxon>
        <taxon>Oppioidea</taxon>
        <taxon>Oppiidae</taxon>
        <taxon>Oppiella</taxon>
    </lineage>
</organism>
<keyword evidence="4" id="KW-1133">Transmembrane helix</keyword>
<keyword evidence="8" id="KW-1185">Reference proteome</keyword>
<dbReference type="AlphaFoldDB" id="A0A7R9MEG6"/>
<gene>
    <name evidence="7" type="ORF">ONB1V03_LOCUS15330</name>
</gene>
<dbReference type="Proteomes" id="UP000728032">
    <property type="component" value="Unassembled WGS sequence"/>
</dbReference>
<dbReference type="InterPro" id="IPR018940">
    <property type="entry name" value="EF-1_beta_acid_region_euk"/>
</dbReference>
<dbReference type="SMART" id="SM00888">
    <property type="entry name" value="EF1_GNE"/>
    <property type="match status" value="1"/>
</dbReference>
<evidence type="ECO:0000259" key="5">
    <source>
        <dbReference type="SMART" id="SM00888"/>
    </source>
</evidence>
<dbReference type="Gene3D" id="3.30.70.60">
    <property type="match status" value="1"/>
</dbReference>
<dbReference type="InterPro" id="IPR036219">
    <property type="entry name" value="eEF-1beta-like_sf"/>
</dbReference>
<dbReference type="GO" id="GO:0005829">
    <property type="term" value="C:cytosol"/>
    <property type="evidence" value="ECO:0007669"/>
    <property type="project" value="TreeGrafter"/>
</dbReference>
<dbReference type="EMBL" id="OC930480">
    <property type="protein sequence ID" value="CAD7658710.1"/>
    <property type="molecule type" value="Genomic_DNA"/>
</dbReference>
<evidence type="ECO:0000313" key="8">
    <source>
        <dbReference type="Proteomes" id="UP000728032"/>
    </source>
</evidence>
<dbReference type="GO" id="GO:0003746">
    <property type="term" value="F:translation elongation factor activity"/>
    <property type="evidence" value="ECO:0007669"/>
    <property type="project" value="UniProtKB-KW"/>
</dbReference>
<keyword evidence="4" id="KW-0472">Membrane</keyword>
<comment type="similarity">
    <text evidence="1">Belongs to the EF-1-beta/EF-1-delta family.</text>
</comment>
<dbReference type="SUPFAM" id="SSF47616">
    <property type="entry name" value="GST C-terminal domain-like"/>
    <property type="match status" value="1"/>
</dbReference>
<feature type="domain" description="Translation elongation factor EF1B beta/delta subunit guanine nucleotide exchange" evidence="5">
    <location>
        <begin position="155"/>
        <end position="216"/>
    </location>
</feature>
<dbReference type="InterPro" id="IPR036282">
    <property type="entry name" value="Glutathione-S-Trfase_C_sf"/>
</dbReference>
<dbReference type="SMART" id="SM01182">
    <property type="entry name" value="EF-1_beta_acid"/>
    <property type="match status" value="1"/>
</dbReference>
<dbReference type="CDD" id="cd00292">
    <property type="entry name" value="EF1B"/>
    <property type="match status" value="1"/>
</dbReference>
<reference evidence="7" key="1">
    <citation type="submission" date="2020-11" db="EMBL/GenBank/DDBJ databases">
        <authorList>
            <person name="Tran Van P."/>
        </authorList>
    </citation>
    <scope>NUCLEOTIDE SEQUENCE</scope>
</reference>
<keyword evidence="3" id="KW-0648">Protein biosynthesis</keyword>
<dbReference type="FunFam" id="3.30.70.60:FF:000001">
    <property type="entry name" value="Elongation factor 1-beta 1 like"/>
    <property type="match status" value="1"/>
</dbReference>
<dbReference type="InterPro" id="IPR049720">
    <property type="entry name" value="EF1B_bsu/dsu"/>
</dbReference>
<dbReference type="PANTHER" id="PTHR11595:SF21">
    <property type="entry name" value="ELONGATION FACTOR 1-BETA"/>
    <property type="match status" value="1"/>
</dbReference>